<accession>A0A9C6TUD6</accession>
<feature type="transmembrane region" description="Helical" evidence="1">
    <location>
        <begin position="125"/>
        <end position="146"/>
    </location>
</feature>
<organism evidence="2 3">
    <name type="scientific">Frankliniella occidentalis</name>
    <name type="common">Western flower thrips</name>
    <name type="synonym">Euthrips occidentalis</name>
    <dbReference type="NCBI Taxonomy" id="133901"/>
    <lineage>
        <taxon>Eukaryota</taxon>
        <taxon>Metazoa</taxon>
        <taxon>Ecdysozoa</taxon>
        <taxon>Arthropoda</taxon>
        <taxon>Hexapoda</taxon>
        <taxon>Insecta</taxon>
        <taxon>Pterygota</taxon>
        <taxon>Neoptera</taxon>
        <taxon>Paraneoptera</taxon>
        <taxon>Thysanoptera</taxon>
        <taxon>Terebrantia</taxon>
        <taxon>Thripoidea</taxon>
        <taxon>Thripidae</taxon>
        <taxon>Frankliniella</taxon>
    </lineage>
</organism>
<keyword evidence="1" id="KW-1133">Transmembrane helix</keyword>
<dbReference type="AlphaFoldDB" id="A0A9C6TUD6"/>
<evidence type="ECO:0000313" key="2">
    <source>
        <dbReference type="Proteomes" id="UP000504606"/>
    </source>
</evidence>
<evidence type="ECO:0000313" key="3">
    <source>
        <dbReference type="RefSeq" id="XP_052122505.1"/>
    </source>
</evidence>
<proteinExistence type="predicted"/>
<protein>
    <submittedName>
        <fullName evidence="3">Uncharacterized protein LOC127749223</fullName>
    </submittedName>
</protein>
<evidence type="ECO:0000256" key="1">
    <source>
        <dbReference type="SAM" id="Phobius"/>
    </source>
</evidence>
<keyword evidence="1" id="KW-0472">Membrane</keyword>
<name>A0A9C6TUD6_FRAOC</name>
<gene>
    <name evidence="3" type="primary">LOC127749223</name>
</gene>
<dbReference type="Proteomes" id="UP000504606">
    <property type="component" value="Unplaced"/>
</dbReference>
<sequence length="151" mass="17035">MASGPPLHHTTRWSAAAVTDLRGFEFVCKVSDSLVVPWRLVRAPRRQQLDEHGRPCPCRRLCSSVGWPSPGAQQRPADCEILKGACNGGVAPRRNRATEGWGGWLTICLEVTNLWLSLWKRLYRFIGLTCFYVGKIFSLFVLNSTYSKTIR</sequence>
<dbReference type="KEGG" id="foc:127749223"/>
<dbReference type="GeneID" id="127749223"/>
<keyword evidence="1" id="KW-0812">Transmembrane</keyword>
<reference evidence="3" key="1">
    <citation type="submission" date="2025-08" db="UniProtKB">
        <authorList>
            <consortium name="RefSeq"/>
        </authorList>
    </citation>
    <scope>IDENTIFICATION</scope>
    <source>
        <tissue evidence="3">Whole organism</tissue>
    </source>
</reference>
<dbReference type="RefSeq" id="XP_052122505.1">
    <property type="nucleotide sequence ID" value="XM_052266545.1"/>
</dbReference>
<keyword evidence="2" id="KW-1185">Reference proteome</keyword>